<proteinExistence type="predicted"/>
<dbReference type="SMART" id="SM00338">
    <property type="entry name" value="BRLZ"/>
    <property type="match status" value="1"/>
</dbReference>
<evidence type="ECO:0000259" key="2">
    <source>
        <dbReference type="PROSITE" id="PS50217"/>
    </source>
</evidence>
<evidence type="ECO:0000256" key="1">
    <source>
        <dbReference type="SAM" id="MobiDB-lite"/>
    </source>
</evidence>
<dbReference type="PROSITE" id="PS50217">
    <property type="entry name" value="BZIP"/>
    <property type="match status" value="1"/>
</dbReference>
<sequence>MPALFEGQAYLTTSTAFAAAGSTGPSAFPVGAPGFPTARSAGQAAYNPAGSATFNGAGSAGQSAFAAAGSAPQTAFNRSGLAAFNPAGSAGQPAFVAAGIGFGVPLAAGSAFPTPFMQPDYTLLPSNPQQPASAAAALAASVGFLVPPVKLEVKPSSGSSALSAGQSGPPPSGGLDPNSEDDVSQGAPPQGELWTNAESLTEREPEASGSAGPEQLTLSDLRNLKARGSIRSSQMCQEALKSLETTNALVQAAKDAFAPQVPGGTSQASGRSTRSGSAGTKRQMAAEKAAAEKVAADQRRMGRPVAYEGDPDSSQLTAEERRRIRRRINNRESARRVREKRQEIMDRITEQMRALEGDKAKLVKYVGEVEDTCRAMTDEMRRVKERWCQSCIENVKLYKEVFELRKRLQAVTGEPQGNLLEVSAAPQMPTGTDSPFAQPTASLANLRPPQLSSVESINLDEWLKVEFSGA</sequence>
<dbReference type="AlphaFoldDB" id="A0AAW1QSV0"/>
<dbReference type="InterPro" id="IPR046347">
    <property type="entry name" value="bZIP_sf"/>
</dbReference>
<organism evidence="3 4">
    <name type="scientific">[Myrmecia] bisecta</name>
    <dbReference type="NCBI Taxonomy" id="41462"/>
    <lineage>
        <taxon>Eukaryota</taxon>
        <taxon>Viridiplantae</taxon>
        <taxon>Chlorophyta</taxon>
        <taxon>core chlorophytes</taxon>
        <taxon>Trebouxiophyceae</taxon>
        <taxon>Trebouxiales</taxon>
        <taxon>Trebouxiaceae</taxon>
        <taxon>Myrmecia</taxon>
    </lineage>
</organism>
<dbReference type="EMBL" id="JALJOR010000002">
    <property type="protein sequence ID" value="KAK9824564.1"/>
    <property type="molecule type" value="Genomic_DNA"/>
</dbReference>
<gene>
    <name evidence="3" type="ORF">WJX72_011336</name>
</gene>
<keyword evidence="4" id="KW-1185">Reference proteome</keyword>
<reference evidence="3 4" key="1">
    <citation type="journal article" date="2024" name="Nat. Commun.">
        <title>Phylogenomics reveals the evolutionary origins of lichenization in chlorophyte algae.</title>
        <authorList>
            <person name="Puginier C."/>
            <person name="Libourel C."/>
            <person name="Otte J."/>
            <person name="Skaloud P."/>
            <person name="Haon M."/>
            <person name="Grisel S."/>
            <person name="Petersen M."/>
            <person name="Berrin J.G."/>
            <person name="Delaux P.M."/>
            <person name="Dal Grande F."/>
            <person name="Keller J."/>
        </authorList>
    </citation>
    <scope>NUCLEOTIDE SEQUENCE [LARGE SCALE GENOMIC DNA]</scope>
    <source>
        <strain evidence="3 4">SAG 2043</strain>
    </source>
</reference>
<dbReference type="Proteomes" id="UP001489004">
    <property type="component" value="Unassembled WGS sequence"/>
</dbReference>
<dbReference type="Gene3D" id="1.20.5.170">
    <property type="match status" value="1"/>
</dbReference>
<feature type="region of interest" description="Disordered" evidence="1">
    <location>
        <begin position="259"/>
        <end position="319"/>
    </location>
</feature>
<name>A0AAW1QSV0_9CHLO</name>
<feature type="compositionally biased region" description="Low complexity" evidence="1">
    <location>
        <begin position="155"/>
        <end position="177"/>
    </location>
</feature>
<dbReference type="InterPro" id="IPR004827">
    <property type="entry name" value="bZIP"/>
</dbReference>
<accession>A0AAW1QSV0</accession>
<protein>
    <recommendedName>
        <fullName evidence="2">BZIP domain-containing protein</fullName>
    </recommendedName>
</protein>
<dbReference type="Pfam" id="PF00170">
    <property type="entry name" value="bZIP_1"/>
    <property type="match status" value="1"/>
</dbReference>
<feature type="region of interest" description="Disordered" evidence="1">
    <location>
        <begin position="155"/>
        <end position="219"/>
    </location>
</feature>
<comment type="caution">
    <text evidence="3">The sequence shown here is derived from an EMBL/GenBank/DDBJ whole genome shotgun (WGS) entry which is preliminary data.</text>
</comment>
<evidence type="ECO:0000313" key="4">
    <source>
        <dbReference type="Proteomes" id="UP001489004"/>
    </source>
</evidence>
<dbReference type="SUPFAM" id="SSF57959">
    <property type="entry name" value="Leucine zipper domain"/>
    <property type="match status" value="1"/>
</dbReference>
<feature type="compositionally biased region" description="Basic and acidic residues" evidence="1">
    <location>
        <begin position="289"/>
        <end position="300"/>
    </location>
</feature>
<dbReference type="GO" id="GO:0003700">
    <property type="term" value="F:DNA-binding transcription factor activity"/>
    <property type="evidence" value="ECO:0007669"/>
    <property type="project" value="InterPro"/>
</dbReference>
<feature type="compositionally biased region" description="Low complexity" evidence="1">
    <location>
        <begin position="263"/>
        <end position="280"/>
    </location>
</feature>
<feature type="domain" description="BZIP" evidence="2">
    <location>
        <begin position="320"/>
        <end position="383"/>
    </location>
</feature>
<evidence type="ECO:0000313" key="3">
    <source>
        <dbReference type="EMBL" id="KAK9824564.1"/>
    </source>
</evidence>